<proteinExistence type="predicted"/>
<reference evidence="1 2" key="1">
    <citation type="journal article" date="2022" name="bioRxiv">
        <title>An ancient truncated duplication of the anti-Mullerian hormone receptor type 2 gene is a potential conserved master sex determinant in the Pangasiidae catfish family.</title>
        <authorList>
            <person name="Wen M."/>
            <person name="Pan Q."/>
            <person name="Jouanno E."/>
            <person name="Montfort J."/>
            <person name="Zahm M."/>
            <person name="Cabau C."/>
            <person name="Klopp C."/>
            <person name="Iampietro C."/>
            <person name="Roques C."/>
            <person name="Bouchez O."/>
            <person name="Castinel A."/>
            <person name="Donnadieu C."/>
            <person name="Parrinello H."/>
            <person name="Poncet C."/>
            <person name="Belmonte E."/>
            <person name="Gautier V."/>
            <person name="Avarre J.-C."/>
            <person name="Dugue R."/>
            <person name="Gustiano R."/>
            <person name="Ha T.T.T."/>
            <person name="Campet M."/>
            <person name="Sriphairoj K."/>
            <person name="Ribolli J."/>
            <person name="de Almeida F.L."/>
            <person name="Desvignes T."/>
            <person name="Postlethwait J.H."/>
            <person name="Bucao C.F."/>
            <person name="Robinson-Rechavi M."/>
            <person name="Bobe J."/>
            <person name="Herpin A."/>
            <person name="Guiguen Y."/>
        </authorList>
    </citation>
    <scope>NUCLEOTIDE SEQUENCE [LARGE SCALE GENOMIC DNA]</scope>
    <source>
        <strain evidence="1">YG-Dec2019</strain>
    </source>
</reference>
<evidence type="ECO:0000313" key="2">
    <source>
        <dbReference type="Proteomes" id="UP000829447"/>
    </source>
</evidence>
<protein>
    <submittedName>
        <fullName evidence="1">Uncharacterized protein</fullName>
    </submittedName>
</protein>
<name>A0ACC5WVA0_PANGG</name>
<organism evidence="1 2">
    <name type="scientific">Pangasianodon gigas</name>
    <name type="common">Mekong giant catfish</name>
    <name type="synonym">Pangasius gigas</name>
    <dbReference type="NCBI Taxonomy" id="30993"/>
    <lineage>
        <taxon>Eukaryota</taxon>
        <taxon>Metazoa</taxon>
        <taxon>Chordata</taxon>
        <taxon>Craniata</taxon>
        <taxon>Vertebrata</taxon>
        <taxon>Euteleostomi</taxon>
        <taxon>Actinopterygii</taxon>
        <taxon>Neopterygii</taxon>
        <taxon>Teleostei</taxon>
        <taxon>Ostariophysi</taxon>
        <taxon>Siluriformes</taxon>
        <taxon>Pangasiidae</taxon>
        <taxon>Pangasianodon</taxon>
    </lineage>
</organism>
<evidence type="ECO:0000313" key="1">
    <source>
        <dbReference type="EMBL" id="MCI4382215.1"/>
    </source>
</evidence>
<gene>
    <name evidence="1" type="ORF">PGIGA_G00012420</name>
</gene>
<keyword evidence="2" id="KW-1185">Reference proteome</keyword>
<comment type="caution">
    <text evidence="1">The sequence shown here is derived from an EMBL/GenBank/DDBJ whole genome shotgun (WGS) entry which is preliminary data.</text>
</comment>
<sequence length="805" mass="91468">MASDSSRSSPSLESQDDWSIGVWMEGDCDAEDDVGRRGHAAPRAQEEETLSSLSEQEVTESQTGAEAVLCHCDATFMPEEGAVMPNSDLTDTDDVMEHHKWPEMVECENEGGVWSDGRDTSLTDQSELIQELSDEPFEEQGVDFTFYNDSKAFCLDDKTGSGRGYKHQTHQSSLDQETESLEESIMFLSEDQDERRIKSGGDQQGVSETADPAQNQEVQQVCKSTPPLETVADETTNRDPGNLSCRSFMVSECLIIEAAGWREAERESEERENETGLRSDKVQIRQETQRHAEDLRREQRRNMDLDQYDDNQSDSGVSADFSLNSMSDNETPIEREIRLAFKREQSLRRSRGLDETKEFIEIPLRKSILSQDLPEKSVKDHGKERQFAGKKMQREIHAEAEREKVLVKLGRLPGFYDKGTVRQLQEKKLLFEAFQESKDPQISSDRTREPINSLEMIFQNHSPFQPIETSPKDLQISRNQDHETFRTVQEPKNEGKSCVSSCKIINGGNQDCSSKEHTRHLELDSSPQLFSSLKEKKLLFESLQENKDLQTSRDSEDSEVSGSFKEQRKSLDIFFQNQNSGLIAIQEPKDLQIKRNQDDNMSESSKEPTRNLQFQNPKRCGPGFSEAVDRQVIIIENNPTVISHTNRQVYNPVTAMDSGSVRSSPEELHRNSQVQNDEELKENPFFKLRSSLSLLPDVHKDIQEAKKREEELRNQRMSLYGNGSKVTASPSRTTPTHSHANTPGQHLNTTPVSSSFGKLDLTWPPPSLQNGHKPHSEVKEQRQTNLLVQRWESGLINGHGDDHHN</sequence>
<accession>A0ACC5WVA0</accession>
<dbReference type="EMBL" id="CM040463">
    <property type="protein sequence ID" value="MCI4382215.1"/>
    <property type="molecule type" value="Genomic_DNA"/>
</dbReference>
<dbReference type="Proteomes" id="UP000829447">
    <property type="component" value="Linkage Group LG10"/>
</dbReference>